<feature type="compositionally biased region" description="Basic residues" evidence="1">
    <location>
        <begin position="1"/>
        <end position="20"/>
    </location>
</feature>
<feature type="region of interest" description="Disordered" evidence="1">
    <location>
        <begin position="1"/>
        <end position="24"/>
    </location>
</feature>
<evidence type="ECO:0000313" key="2">
    <source>
        <dbReference type="EMBL" id="QHU12903.1"/>
    </source>
</evidence>
<proteinExistence type="predicted"/>
<evidence type="ECO:0000256" key="1">
    <source>
        <dbReference type="SAM" id="MobiDB-lite"/>
    </source>
</evidence>
<dbReference type="AlphaFoldDB" id="A0A6C0K631"/>
<accession>A0A6C0K631</accession>
<organism evidence="2">
    <name type="scientific">viral metagenome</name>
    <dbReference type="NCBI Taxonomy" id="1070528"/>
    <lineage>
        <taxon>unclassified sequences</taxon>
        <taxon>metagenomes</taxon>
        <taxon>organismal metagenomes</taxon>
    </lineage>
</organism>
<protein>
    <submittedName>
        <fullName evidence="2">Uncharacterized protein</fullName>
    </submittedName>
</protein>
<name>A0A6C0K631_9ZZZZ</name>
<dbReference type="EMBL" id="MN740810">
    <property type="protein sequence ID" value="QHU12903.1"/>
    <property type="molecule type" value="Genomic_DNA"/>
</dbReference>
<sequence length="259" mass="30398">MRKRKNFTRRRRMRSRKIAKSLKGGSHKQSILIILSTNEMYPEFKPQTVTLKKYIEHLSKIYNVDLAGISSKDDFSNYEDTLVFKYKYVNAKAQVSKICDFISENRDKLNYDWYFRTRPEEELLDFDCINFETLPKDAVSARAREYIGPFTGKYSCSVGGEGAYKDIKACFYKTELEKLVLDSNDYVFHKTVVEKGGFAKITQEEKDWEKSTGRNNEDEWFFDNIMVSRNIKKNIIDIELKFTRKSRNQVCYSGGINTV</sequence>
<reference evidence="2" key="1">
    <citation type="journal article" date="2020" name="Nature">
        <title>Giant virus diversity and host interactions through global metagenomics.</title>
        <authorList>
            <person name="Schulz F."/>
            <person name="Roux S."/>
            <person name="Paez-Espino D."/>
            <person name="Jungbluth S."/>
            <person name="Walsh D.A."/>
            <person name="Denef V.J."/>
            <person name="McMahon K.D."/>
            <person name="Konstantinidis K.T."/>
            <person name="Eloe-Fadrosh E.A."/>
            <person name="Kyrpides N.C."/>
            <person name="Woyke T."/>
        </authorList>
    </citation>
    <scope>NUCLEOTIDE SEQUENCE</scope>
    <source>
        <strain evidence="2">GVMAG-S-1101172-89</strain>
    </source>
</reference>